<evidence type="ECO:0000259" key="2">
    <source>
        <dbReference type="Pfam" id="PF01648"/>
    </source>
</evidence>
<dbReference type="InterPro" id="IPR008278">
    <property type="entry name" value="4-PPantetheinyl_Trfase_dom"/>
</dbReference>
<comment type="caution">
    <text evidence="3">The sequence shown here is derived from an EMBL/GenBank/DDBJ whole genome shotgun (WGS) entry which is preliminary data.</text>
</comment>
<evidence type="ECO:0000313" key="3">
    <source>
        <dbReference type="EMBL" id="RIY09584.1"/>
    </source>
</evidence>
<proteinExistence type="predicted"/>
<dbReference type="InterPro" id="IPR037143">
    <property type="entry name" value="4-PPantetheinyl_Trfase_dom_sf"/>
</dbReference>
<feature type="domain" description="4'-phosphopantetheinyl transferase" evidence="2">
    <location>
        <begin position="125"/>
        <end position="213"/>
    </location>
</feature>
<dbReference type="Gene3D" id="3.90.470.20">
    <property type="entry name" value="4'-phosphopantetheinyl transferase domain"/>
    <property type="match status" value="1"/>
</dbReference>
<name>A0A418QWR3_9BACT</name>
<sequence length="262" mass="27960">MPGEYLVCTRARPGESPQPVAILHLEPLAREPLAPADWLHPVEQRTYDAQTRRTRQREFLHGRMLAKRGLAALGVATRAPEMAIQPGCFGQPLVAGDGLHGHGISISHAGPAWVGALAFREQVPMGLDIELISQRPGRALATRLTATEHALIANQGEWGATALWAAKEALAKLLRTGLSSPFPLFEVTGLTAMNGYCEVRFHFFPHLSAAVFHLGSAMLALAVPAAATVQADGYCYAFEALAAQLTSNGAGPAAPRCCTESR</sequence>
<protein>
    <submittedName>
        <fullName evidence="3">4'-phosphopantetheinyl transferase superfamily protein</fullName>
    </submittedName>
</protein>
<dbReference type="GO" id="GO:0000287">
    <property type="term" value="F:magnesium ion binding"/>
    <property type="evidence" value="ECO:0007669"/>
    <property type="project" value="InterPro"/>
</dbReference>
<organism evidence="3 4">
    <name type="scientific">Hymenobacter rubripertinctus</name>
    <dbReference type="NCBI Taxonomy" id="2029981"/>
    <lineage>
        <taxon>Bacteria</taxon>
        <taxon>Pseudomonadati</taxon>
        <taxon>Bacteroidota</taxon>
        <taxon>Cytophagia</taxon>
        <taxon>Cytophagales</taxon>
        <taxon>Hymenobacteraceae</taxon>
        <taxon>Hymenobacter</taxon>
    </lineage>
</organism>
<dbReference type="SUPFAM" id="SSF56214">
    <property type="entry name" value="4'-phosphopantetheinyl transferase"/>
    <property type="match status" value="1"/>
</dbReference>
<keyword evidence="1 3" id="KW-0808">Transferase</keyword>
<dbReference type="EMBL" id="QYCN01000016">
    <property type="protein sequence ID" value="RIY09584.1"/>
    <property type="molecule type" value="Genomic_DNA"/>
</dbReference>
<evidence type="ECO:0000313" key="4">
    <source>
        <dbReference type="Proteomes" id="UP000284250"/>
    </source>
</evidence>
<dbReference type="AlphaFoldDB" id="A0A418QWR3"/>
<dbReference type="GO" id="GO:0008897">
    <property type="term" value="F:holo-[acyl-carrier-protein] synthase activity"/>
    <property type="evidence" value="ECO:0007669"/>
    <property type="project" value="InterPro"/>
</dbReference>
<dbReference type="Proteomes" id="UP000284250">
    <property type="component" value="Unassembled WGS sequence"/>
</dbReference>
<keyword evidence="4" id="KW-1185">Reference proteome</keyword>
<evidence type="ECO:0000256" key="1">
    <source>
        <dbReference type="ARBA" id="ARBA00022679"/>
    </source>
</evidence>
<gene>
    <name evidence="3" type="ORF">D0T11_12245</name>
</gene>
<reference evidence="3 4" key="1">
    <citation type="submission" date="2019-01" db="EMBL/GenBank/DDBJ databases">
        <title>Hymenobacter humicola sp. nov., isolated from soils in Antarctica.</title>
        <authorList>
            <person name="Sedlacek I."/>
            <person name="Holochova P."/>
            <person name="Kralova S."/>
            <person name="Pantucek R."/>
            <person name="Stankova E."/>
            <person name="Vrbovska V."/>
            <person name="Kristofova L."/>
            <person name="Svec P."/>
            <person name="Busse H.-J."/>
        </authorList>
    </citation>
    <scope>NUCLEOTIDE SEQUENCE [LARGE SCALE GENOMIC DNA]</scope>
    <source>
        <strain evidence="3 4">CCM 8852</strain>
    </source>
</reference>
<accession>A0A418QWR3</accession>
<dbReference type="OrthoDB" id="9808281at2"/>
<dbReference type="Pfam" id="PF01648">
    <property type="entry name" value="ACPS"/>
    <property type="match status" value="1"/>
</dbReference>